<dbReference type="InterPro" id="IPR029068">
    <property type="entry name" value="Glyas_Bleomycin-R_OHBP_Dase"/>
</dbReference>
<sequence length="124" mass="13432">MSKFTNNAITWFEIPTADLERATKFYESVLDVQLIPYGEASKVFPRGEEGVSGCLTYREASKPSADGALVFLNADGKLDVSVKRAEGLGAKITVPRTEIPGGFGFFACLIDSEGNHVGLHSTRF</sequence>
<keyword evidence="3" id="KW-1185">Reference proteome</keyword>
<dbReference type="InterPro" id="IPR037523">
    <property type="entry name" value="VOC_core"/>
</dbReference>
<reference evidence="2 3" key="1">
    <citation type="submission" date="2016-10" db="EMBL/GenBank/DDBJ databases">
        <authorList>
            <person name="de Groot N.N."/>
        </authorList>
    </citation>
    <scope>NUCLEOTIDE SEQUENCE [LARGE SCALE GENOMIC DNA]</scope>
    <source>
        <strain evidence="2 3">GAS232</strain>
    </source>
</reference>
<feature type="domain" description="VOC" evidence="1">
    <location>
        <begin position="8"/>
        <end position="122"/>
    </location>
</feature>
<dbReference type="Pfam" id="PF00903">
    <property type="entry name" value="Glyoxalase"/>
    <property type="match status" value="1"/>
</dbReference>
<dbReference type="AlphaFoldDB" id="A0A1G7KB42"/>
<gene>
    <name evidence="2" type="ORF">SAMN05444167_2114</name>
</gene>
<dbReference type="PROSITE" id="PS51819">
    <property type="entry name" value="VOC"/>
    <property type="match status" value="1"/>
</dbReference>
<evidence type="ECO:0000313" key="3">
    <source>
        <dbReference type="Proteomes" id="UP000182427"/>
    </source>
</evidence>
<protein>
    <recommendedName>
        <fullName evidence="1">VOC domain-containing protein</fullName>
    </recommendedName>
</protein>
<dbReference type="RefSeq" id="WP_083345094.1">
    <property type="nucleotide sequence ID" value="NZ_LT629690.1"/>
</dbReference>
<evidence type="ECO:0000259" key="1">
    <source>
        <dbReference type="PROSITE" id="PS51819"/>
    </source>
</evidence>
<dbReference type="Gene3D" id="3.10.180.10">
    <property type="entry name" value="2,3-Dihydroxybiphenyl 1,2-Dioxygenase, domain 1"/>
    <property type="match status" value="1"/>
</dbReference>
<dbReference type="SUPFAM" id="SSF54593">
    <property type="entry name" value="Glyoxalase/Bleomycin resistance protein/Dihydroxybiphenyl dioxygenase"/>
    <property type="match status" value="1"/>
</dbReference>
<dbReference type="CDD" id="cd07247">
    <property type="entry name" value="SgaA_N_like"/>
    <property type="match status" value="1"/>
</dbReference>
<accession>A0A1G7KB42</accession>
<dbReference type="InterPro" id="IPR052164">
    <property type="entry name" value="Anthracycline_SecMetBiosynth"/>
</dbReference>
<dbReference type="InterPro" id="IPR004360">
    <property type="entry name" value="Glyas_Fos-R_dOase_dom"/>
</dbReference>
<dbReference type="OrthoDB" id="9804235at2"/>
<evidence type="ECO:0000313" key="2">
    <source>
        <dbReference type="EMBL" id="SDF34194.1"/>
    </source>
</evidence>
<dbReference type="PANTHER" id="PTHR33993">
    <property type="entry name" value="GLYOXALASE-RELATED"/>
    <property type="match status" value="1"/>
</dbReference>
<name>A0A1G7KB42_9BACT</name>
<dbReference type="EMBL" id="LT629690">
    <property type="protein sequence ID" value="SDF34194.1"/>
    <property type="molecule type" value="Genomic_DNA"/>
</dbReference>
<dbReference type="PANTHER" id="PTHR33993:SF2">
    <property type="entry name" value="VOC DOMAIN-CONTAINING PROTEIN"/>
    <property type="match status" value="1"/>
</dbReference>
<proteinExistence type="predicted"/>
<organism evidence="2 3">
    <name type="scientific">Terriglobus roseus</name>
    <dbReference type="NCBI Taxonomy" id="392734"/>
    <lineage>
        <taxon>Bacteria</taxon>
        <taxon>Pseudomonadati</taxon>
        <taxon>Acidobacteriota</taxon>
        <taxon>Terriglobia</taxon>
        <taxon>Terriglobales</taxon>
        <taxon>Acidobacteriaceae</taxon>
        <taxon>Terriglobus</taxon>
    </lineage>
</organism>
<dbReference type="Proteomes" id="UP000182427">
    <property type="component" value="Chromosome I"/>
</dbReference>